<comment type="caution">
    <text evidence="1">The sequence shown here is derived from an EMBL/GenBank/DDBJ whole genome shotgun (WGS) entry which is preliminary data.</text>
</comment>
<accession>A0A5M8PRM0</accession>
<dbReference type="PANTHER" id="PTHR39596">
    <property type="match status" value="1"/>
</dbReference>
<proteinExistence type="predicted"/>
<evidence type="ECO:0000313" key="2">
    <source>
        <dbReference type="Proteomes" id="UP000324767"/>
    </source>
</evidence>
<evidence type="ECO:0008006" key="3">
    <source>
        <dbReference type="Google" id="ProtNLM"/>
    </source>
</evidence>
<gene>
    <name evidence="1" type="ORF">FRX48_04885</name>
</gene>
<organism evidence="1 2">
    <name type="scientific">Lasallia pustulata</name>
    <dbReference type="NCBI Taxonomy" id="136370"/>
    <lineage>
        <taxon>Eukaryota</taxon>
        <taxon>Fungi</taxon>
        <taxon>Dikarya</taxon>
        <taxon>Ascomycota</taxon>
        <taxon>Pezizomycotina</taxon>
        <taxon>Lecanoromycetes</taxon>
        <taxon>OSLEUM clade</taxon>
        <taxon>Umbilicariomycetidae</taxon>
        <taxon>Umbilicariales</taxon>
        <taxon>Umbilicariaceae</taxon>
        <taxon>Lasallia</taxon>
    </lineage>
</organism>
<reference evidence="1 2" key="1">
    <citation type="submission" date="2019-09" db="EMBL/GenBank/DDBJ databases">
        <title>The hologenome of the rock-dwelling lichen Lasallia pustulata.</title>
        <authorList>
            <person name="Greshake Tzovaras B."/>
            <person name="Segers F."/>
            <person name="Bicker A."/>
            <person name="Dal Grande F."/>
            <person name="Otte J."/>
            <person name="Hankeln T."/>
            <person name="Schmitt I."/>
            <person name="Ebersberger I."/>
        </authorList>
    </citation>
    <scope>NUCLEOTIDE SEQUENCE [LARGE SCALE GENOMIC DNA]</scope>
    <source>
        <strain evidence="1">A1-1</strain>
    </source>
</reference>
<sequence length="160" mass="18055">MNTLCVPVSPHLRDYRKKAIKQMRSTYQKVAVVLVLDSNLRQINAPQDPVELGLRPTNSGWFRRLWTLQECAFARVLCVSFLDGIVNVGKLATMEANTFSLLTNLPGASMAFSNLRRDGWRPFHATRTLTFVQAGHLADMRSWPNGKVVSDTIAWHINAM</sequence>
<dbReference type="Proteomes" id="UP000324767">
    <property type="component" value="Unassembled WGS sequence"/>
</dbReference>
<evidence type="ECO:0000313" key="1">
    <source>
        <dbReference type="EMBL" id="KAA6411605.1"/>
    </source>
</evidence>
<name>A0A5M8PRM0_9LECA</name>
<dbReference type="OrthoDB" id="2426273at2759"/>
<protein>
    <recommendedName>
        <fullName evidence="3">Heterokaryon incompatibility domain-containing protein</fullName>
    </recommendedName>
</protein>
<dbReference type="PANTHER" id="PTHR39596:SF2">
    <property type="entry name" value="HET DOMAIN PROTEIN (AFU_ORTHOLOGUE AFUA_1G17550)-RELATED"/>
    <property type="match status" value="1"/>
</dbReference>
<dbReference type="AlphaFoldDB" id="A0A5M8PRM0"/>
<dbReference type="EMBL" id="VXIT01000007">
    <property type="protein sequence ID" value="KAA6411605.1"/>
    <property type="molecule type" value="Genomic_DNA"/>
</dbReference>